<feature type="compositionally biased region" description="Basic and acidic residues" evidence="1">
    <location>
        <begin position="38"/>
        <end position="56"/>
    </location>
</feature>
<sequence length="66" mass="7502">MAEMARQQPEDEKRAGRRRAVPRDMQDQQARTPPEQGRAGREETKGTRDAAERTDAAEPQEDEPPD</sequence>
<dbReference type="Proteomes" id="UP000270343">
    <property type="component" value="Unassembled WGS sequence"/>
</dbReference>
<reference evidence="2 3" key="1">
    <citation type="journal article" date="2015" name="Antonie Van Leeuwenhoek">
        <title>Streptomyces klenkii sp. nov., isolated from deep marine sediment.</title>
        <authorList>
            <person name="Veyisoglu A."/>
            <person name="Sahin N."/>
        </authorList>
    </citation>
    <scope>NUCLEOTIDE SEQUENCE [LARGE SCALE GENOMIC DNA]</scope>
    <source>
        <strain evidence="2 3">KCTC 29202</strain>
    </source>
</reference>
<accession>A0A3B0BV82</accession>
<proteinExistence type="predicted"/>
<keyword evidence="3" id="KW-1185">Reference proteome</keyword>
<name>A0A3B0BV82_9ACTN</name>
<evidence type="ECO:0000313" key="3">
    <source>
        <dbReference type="Proteomes" id="UP000270343"/>
    </source>
</evidence>
<evidence type="ECO:0000256" key="1">
    <source>
        <dbReference type="SAM" id="MobiDB-lite"/>
    </source>
</evidence>
<dbReference type="EMBL" id="RBAM01000001">
    <property type="protein sequence ID" value="RKN77333.1"/>
    <property type="molecule type" value="Genomic_DNA"/>
</dbReference>
<gene>
    <name evidence="2" type="ORF">D7231_00910</name>
</gene>
<evidence type="ECO:0000313" key="2">
    <source>
        <dbReference type="EMBL" id="RKN77333.1"/>
    </source>
</evidence>
<dbReference type="AlphaFoldDB" id="A0A3B0BV82"/>
<feature type="region of interest" description="Disordered" evidence="1">
    <location>
        <begin position="1"/>
        <end position="66"/>
    </location>
</feature>
<organism evidence="2 3">
    <name type="scientific">Streptomyces klenkii</name>
    <dbReference type="NCBI Taxonomy" id="1420899"/>
    <lineage>
        <taxon>Bacteria</taxon>
        <taxon>Bacillati</taxon>
        <taxon>Actinomycetota</taxon>
        <taxon>Actinomycetes</taxon>
        <taxon>Kitasatosporales</taxon>
        <taxon>Streptomycetaceae</taxon>
        <taxon>Streptomyces</taxon>
    </lineage>
</organism>
<protein>
    <submittedName>
        <fullName evidence="2">Uncharacterized protein</fullName>
    </submittedName>
</protein>
<comment type="caution">
    <text evidence="2">The sequence shown here is derived from an EMBL/GenBank/DDBJ whole genome shotgun (WGS) entry which is preliminary data.</text>
</comment>